<evidence type="ECO:0000313" key="3">
    <source>
        <dbReference type="Proteomes" id="UP000093925"/>
    </source>
</evidence>
<gene>
    <name evidence="2" type="ORF">A5640_15010</name>
</gene>
<name>A0A1A3KLA4_MYCAS</name>
<evidence type="ECO:0000256" key="1">
    <source>
        <dbReference type="SAM" id="MobiDB-lite"/>
    </source>
</evidence>
<evidence type="ECO:0000313" key="2">
    <source>
        <dbReference type="EMBL" id="OBJ84741.1"/>
    </source>
</evidence>
<protein>
    <submittedName>
        <fullName evidence="2">Uncharacterized protein</fullName>
    </submittedName>
</protein>
<feature type="region of interest" description="Disordered" evidence="1">
    <location>
        <begin position="61"/>
        <end position="146"/>
    </location>
</feature>
<dbReference type="Proteomes" id="UP000093925">
    <property type="component" value="Unassembled WGS sequence"/>
</dbReference>
<sequence>MAWSRILAIPARHGWTPNDLNQLTRDWCGAGHWNPDRPYKPIGLLGALLAWHGHENLGQRPAIYDEAREPSSATRRAPHPKLNSNRQLQPKLQRSAPYLDPGEAGSKPSSPGSAIAPVLVTPPRSPSRPRNCRLTLPRGAATGLTG</sequence>
<organism evidence="2 3">
    <name type="scientific">Mycobacterium asiaticum</name>
    <dbReference type="NCBI Taxonomy" id="1790"/>
    <lineage>
        <taxon>Bacteria</taxon>
        <taxon>Bacillati</taxon>
        <taxon>Actinomycetota</taxon>
        <taxon>Actinomycetes</taxon>
        <taxon>Mycobacteriales</taxon>
        <taxon>Mycobacteriaceae</taxon>
        <taxon>Mycobacterium</taxon>
    </lineage>
</organism>
<comment type="caution">
    <text evidence="2">The sequence shown here is derived from an EMBL/GenBank/DDBJ whole genome shotgun (WGS) entry which is preliminary data.</text>
</comment>
<proteinExistence type="predicted"/>
<reference evidence="2 3" key="1">
    <citation type="submission" date="2016-06" db="EMBL/GenBank/DDBJ databases">
        <authorList>
            <person name="Kjaerup R.B."/>
            <person name="Dalgaard T.S."/>
            <person name="Juul-Madsen H.R."/>
        </authorList>
    </citation>
    <scope>NUCLEOTIDE SEQUENCE [LARGE SCALE GENOMIC DNA]</scope>
    <source>
        <strain evidence="2 3">1276495.2</strain>
    </source>
</reference>
<dbReference type="EMBL" id="LZLM01000080">
    <property type="protein sequence ID" value="OBJ84741.1"/>
    <property type="molecule type" value="Genomic_DNA"/>
</dbReference>
<dbReference type="AlphaFoldDB" id="A0A1A3KLA4"/>
<dbReference type="RefSeq" id="WP_065140519.1">
    <property type="nucleotide sequence ID" value="NZ_LZLM01000080.1"/>
</dbReference>
<accession>A0A1A3KLA4</accession>
<feature type="compositionally biased region" description="Polar residues" evidence="1">
    <location>
        <begin position="82"/>
        <end position="92"/>
    </location>
</feature>